<protein>
    <recommendedName>
        <fullName evidence="4">diphthine methyl ester synthase</fullName>
        <ecNumber evidence="4">2.1.1.314</ecNumber>
    </recommendedName>
</protein>
<evidence type="ECO:0000256" key="8">
    <source>
        <dbReference type="ARBA" id="ARBA00048752"/>
    </source>
</evidence>
<keyword evidence="6" id="KW-0808">Transferase</keyword>
<dbReference type="PANTHER" id="PTHR10882">
    <property type="entry name" value="DIPHTHINE SYNTHASE"/>
    <property type="match status" value="1"/>
</dbReference>
<dbReference type="Proteomes" id="UP000699462">
    <property type="component" value="Unassembled WGS sequence"/>
</dbReference>
<dbReference type="PANTHER" id="PTHR10882:SF0">
    <property type="entry name" value="DIPHTHINE METHYL ESTER SYNTHASE"/>
    <property type="match status" value="1"/>
</dbReference>
<dbReference type="AlphaFoldDB" id="A0A8T0DDC1"/>
<reference evidence="10 11" key="1">
    <citation type="submission" date="2019-07" db="EMBL/GenBank/DDBJ databases">
        <title>Annotation for the trematode Paragonimus westermani.</title>
        <authorList>
            <person name="Choi Y.-J."/>
        </authorList>
    </citation>
    <scope>NUCLEOTIDE SEQUENCE [LARGE SCALE GENOMIC DNA]</scope>
    <source>
        <strain evidence="10">180907_Pwestermani</strain>
    </source>
</reference>
<comment type="pathway">
    <text evidence="2">Protein modification; peptidyl-diphthamide biosynthesis.</text>
</comment>
<dbReference type="NCBIfam" id="TIGR00522">
    <property type="entry name" value="dph5"/>
    <property type="match status" value="1"/>
</dbReference>
<comment type="function">
    <text evidence="1">S-adenosyl-L-methionine-dependent methyltransferase that catalyzes four methylations of the modified target histidine residue in translation elongation factor 2 (EF-2), to form an intermediate called diphthine methyl ester. The four successive methylation reactions represent the second step of diphthamide biosynthesis.</text>
</comment>
<accession>A0A8T0DDC1</accession>
<evidence type="ECO:0000256" key="4">
    <source>
        <dbReference type="ARBA" id="ARBA00011927"/>
    </source>
</evidence>
<evidence type="ECO:0000256" key="6">
    <source>
        <dbReference type="ARBA" id="ARBA00022679"/>
    </source>
</evidence>
<comment type="caution">
    <text evidence="10">The sequence shown here is derived from an EMBL/GenBank/DDBJ whole genome shotgun (WGS) entry which is preliminary data.</text>
</comment>
<dbReference type="Pfam" id="PF00590">
    <property type="entry name" value="TP_methylase"/>
    <property type="match status" value="1"/>
</dbReference>
<dbReference type="SUPFAM" id="SSF53790">
    <property type="entry name" value="Tetrapyrrole methylase"/>
    <property type="match status" value="1"/>
</dbReference>
<name>A0A8T0DDC1_9TREM</name>
<organism evidence="10 11">
    <name type="scientific">Paragonimus westermani</name>
    <dbReference type="NCBI Taxonomy" id="34504"/>
    <lineage>
        <taxon>Eukaryota</taxon>
        <taxon>Metazoa</taxon>
        <taxon>Spiralia</taxon>
        <taxon>Lophotrochozoa</taxon>
        <taxon>Platyhelminthes</taxon>
        <taxon>Trematoda</taxon>
        <taxon>Digenea</taxon>
        <taxon>Plagiorchiida</taxon>
        <taxon>Troglotremata</taxon>
        <taxon>Troglotrematidae</taxon>
        <taxon>Paragonimus</taxon>
    </lineage>
</organism>
<proteinExistence type="inferred from homology"/>
<dbReference type="Gene3D" id="3.40.1010.10">
    <property type="entry name" value="Cobalt-precorrin-4 Transmethylase, Domain 1"/>
    <property type="match status" value="1"/>
</dbReference>
<evidence type="ECO:0000256" key="1">
    <source>
        <dbReference type="ARBA" id="ARBA00004006"/>
    </source>
</evidence>
<dbReference type="EC" id="2.1.1.314" evidence="4"/>
<dbReference type="InterPro" id="IPR014777">
    <property type="entry name" value="4pyrrole_Mease_sub1"/>
</dbReference>
<dbReference type="GO" id="GO:0032259">
    <property type="term" value="P:methylation"/>
    <property type="evidence" value="ECO:0007669"/>
    <property type="project" value="UniProtKB-KW"/>
</dbReference>
<dbReference type="EMBL" id="JTDF01007954">
    <property type="protein sequence ID" value="KAF8564751.1"/>
    <property type="molecule type" value="Genomic_DNA"/>
</dbReference>
<keyword evidence="5" id="KW-0489">Methyltransferase</keyword>
<evidence type="ECO:0000256" key="7">
    <source>
        <dbReference type="ARBA" id="ARBA00022691"/>
    </source>
</evidence>
<keyword evidence="7" id="KW-0949">S-adenosyl-L-methionine</keyword>
<dbReference type="Gene3D" id="3.30.950.10">
    <property type="entry name" value="Methyltransferase, Cobalt-precorrin-4 Transmethylase, Domain 2"/>
    <property type="match status" value="1"/>
</dbReference>
<feature type="domain" description="Tetrapyrrole methylase" evidence="9">
    <location>
        <begin position="1"/>
        <end position="177"/>
    </location>
</feature>
<dbReference type="FunFam" id="3.30.950.10:FF:000004">
    <property type="entry name" value="Diphthine synthase putative"/>
    <property type="match status" value="1"/>
</dbReference>
<evidence type="ECO:0000256" key="5">
    <source>
        <dbReference type="ARBA" id="ARBA00022603"/>
    </source>
</evidence>
<comment type="catalytic activity">
    <reaction evidence="8">
        <text>2-[(3S)-amino-3-carboxypropyl]-L-histidyl-[translation elongation factor 2] + 4 S-adenosyl-L-methionine = diphthine methyl ester-[translation elongation factor 2] + 4 S-adenosyl-L-homocysteine + 3 H(+)</text>
        <dbReference type="Rhea" id="RHEA:42652"/>
        <dbReference type="Rhea" id="RHEA-COMP:9749"/>
        <dbReference type="Rhea" id="RHEA-COMP:10173"/>
        <dbReference type="ChEBI" id="CHEBI:15378"/>
        <dbReference type="ChEBI" id="CHEBI:57856"/>
        <dbReference type="ChEBI" id="CHEBI:59789"/>
        <dbReference type="ChEBI" id="CHEBI:73995"/>
        <dbReference type="ChEBI" id="CHEBI:79005"/>
        <dbReference type="EC" id="2.1.1.314"/>
    </reaction>
</comment>
<dbReference type="OrthoDB" id="2516at2759"/>
<evidence type="ECO:0000256" key="2">
    <source>
        <dbReference type="ARBA" id="ARBA00005156"/>
    </source>
</evidence>
<evidence type="ECO:0000256" key="3">
    <source>
        <dbReference type="ARBA" id="ARBA00006729"/>
    </source>
</evidence>
<dbReference type="CDD" id="cd11647">
    <property type="entry name" value="DHP5_DphB"/>
    <property type="match status" value="1"/>
</dbReference>
<dbReference type="GO" id="GO:0017183">
    <property type="term" value="P:protein histidyl modification to diphthamide"/>
    <property type="evidence" value="ECO:0007669"/>
    <property type="project" value="InterPro"/>
</dbReference>
<dbReference type="InterPro" id="IPR014776">
    <property type="entry name" value="4pyrrole_Mease_sub2"/>
</dbReference>
<comment type="similarity">
    <text evidence="3">Belongs to the diphthine synthase family.</text>
</comment>
<dbReference type="GO" id="GO:0141133">
    <property type="term" value="F:diphthine methyl ester synthase activity"/>
    <property type="evidence" value="ECO:0007669"/>
    <property type="project" value="UniProtKB-EC"/>
</dbReference>
<dbReference type="InterPro" id="IPR004551">
    <property type="entry name" value="Dphthn_synthase"/>
</dbReference>
<gene>
    <name evidence="10" type="ORF">P879_10392</name>
</gene>
<evidence type="ECO:0000313" key="11">
    <source>
        <dbReference type="Proteomes" id="UP000699462"/>
    </source>
</evidence>
<evidence type="ECO:0000259" key="9">
    <source>
        <dbReference type="Pfam" id="PF00590"/>
    </source>
</evidence>
<dbReference type="InterPro" id="IPR035996">
    <property type="entry name" value="4pyrrol_Methylase_sf"/>
</dbReference>
<sequence>MLTILGAGLSSVDDLTVGGLKALKQSDIIYLDMYTSIAPGFLEDVRQLTGKEVKLADREFVEDGVELLRKARDSNVAFIVIGDPLSATTHTDLILRAVKSNIPYRLIHNTSIMTAVGCCGLQLYNFGVTISVPFWDEFGRPDSFYDKLMWNFSSGLHTLCLLDIKVKERSLENILRDRLIYEPPRFMSCGQAAYQLLEISRRRQSSNLPNLNPNCLVIGLARIGCVDQVIVVSTLDEISRGHSVEDAAIPGPPTRITEVLGGPLHTLVVPGQIHPLEEEFLTCQYDSSLKNAGGMPLVFLPPHLTGDEPDNVSNLFRIHNELVLHAKVEINTNSCSHTYFVVLHYADASTDLFSLFRDIVFLVGSYQLCFLKHRLRLIVFESVLWVIIASSDNILRIFGGRWSTLNERL</sequence>
<evidence type="ECO:0000313" key="10">
    <source>
        <dbReference type="EMBL" id="KAF8564751.1"/>
    </source>
</evidence>
<keyword evidence="11" id="KW-1185">Reference proteome</keyword>
<dbReference type="InterPro" id="IPR000878">
    <property type="entry name" value="4pyrrol_Mease"/>
</dbReference>